<keyword evidence="9" id="KW-0694">RNA-binding</keyword>
<dbReference type="Gene3D" id="1.10.340.70">
    <property type="match status" value="1"/>
</dbReference>
<dbReference type="SUPFAM" id="SSF50630">
    <property type="entry name" value="Acid proteases"/>
    <property type="match status" value="1"/>
</dbReference>
<keyword evidence="6" id="KW-0255">Endonuclease</keyword>
<dbReference type="GO" id="GO:0003723">
    <property type="term" value="F:RNA binding"/>
    <property type="evidence" value="ECO:0007669"/>
    <property type="project" value="UniProtKB-KW"/>
</dbReference>
<feature type="region of interest" description="Disordered" evidence="13">
    <location>
        <begin position="209"/>
        <end position="229"/>
    </location>
</feature>
<dbReference type="PANTHER" id="PTHR37984:SF5">
    <property type="entry name" value="PROTEIN NYNRIN-LIKE"/>
    <property type="match status" value="1"/>
</dbReference>
<keyword evidence="10" id="KW-0229">DNA integration</keyword>
<evidence type="ECO:0000256" key="4">
    <source>
        <dbReference type="ARBA" id="ARBA00022695"/>
    </source>
</evidence>
<keyword evidence="4" id="KW-0548">Nucleotidyltransferase</keyword>
<dbReference type="Gene3D" id="3.30.70.270">
    <property type="match status" value="2"/>
</dbReference>
<dbReference type="InterPro" id="IPR043502">
    <property type="entry name" value="DNA/RNA_pol_sf"/>
</dbReference>
<evidence type="ECO:0000256" key="3">
    <source>
        <dbReference type="ARBA" id="ARBA00022679"/>
    </source>
</evidence>
<dbReference type="FunFam" id="3.30.420.10:FF:000032">
    <property type="entry name" value="Retrovirus-related Pol polyprotein from transposon 297-like Protein"/>
    <property type="match status" value="1"/>
</dbReference>
<proteinExistence type="predicted"/>
<evidence type="ECO:0000256" key="8">
    <source>
        <dbReference type="ARBA" id="ARBA00022842"/>
    </source>
</evidence>
<evidence type="ECO:0000256" key="6">
    <source>
        <dbReference type="ARBA" id="ARBA00022759"/>
    </source>
</evidence>
<dbReference type="EC" id="2.7.7.49" evidence="1"/>
<dbReference type="CDD" id="cd09274">
    <property type="entry name" value="RNase_HI_RT_Ty3"/>
    <property type="match status" value="1"/>
</dbReference>
<dbReference type="PROSITE" id="PS50878">
    <property type="entry name" value="RT_POL"/>
    <property type="match status" value="1"/>
</dbReference>
<evidence type="ECO:0000313" key="17">
    <source>
        <dbReference type="WBParaSite" id="TMUE_2000006186.1"/>
    </source>
</evidence>
<dbReference type="GO" id="GO:0006508">
    <property type="term" value="P:proteolysis"/>
    <property type="evidence" value="ECO:0007669"/>
    <property type="project" value="UniProtKB-KW"/>
</dbReference>
<dbReference type="GO" id="GO:0042575">
    <property type="term" value="C:DNA polymerase complex"/>
    <property type="evidence" value="ECO:0007669"/>
    <property type="project" value="UniProtKB-ARBA"/>
</dbReference>
<sequence>MDNSTVATMHTTAALAVKLPQFWPHSARLWFAQAEAQFALARITVSMTKFHHAIASLPDSVAAEVEDLLEPYGDAPYEYLKAKLLERFTSTTDERFRSLVDPHPIGDQRPSQILREMRRMAPGMIDPNSPFFRQLFLNRLPPNVQLILKATHPTNIDDLARAADELVVTASSVNAVTNANTPSDPAELQALRQEVAVLRDKLRLLSVSPSRGPVSRRRPDSPLVRPTRSPLSFPLQFPGKLKSRALGAVESSGWSTSRHLFFVRDRLSRLDFLVDTGSEVSVLPSAPHRCGQRQQHHQIFLFAANGTKIATYGDRVTQVDFGLGKPLRWSFLIADVRQPILGADFFRHFNLLVDVKRKQLINAQTYAVSKGTPLRNSAASYTFSLRHANSKSHSILARYPTLTTCTTADEPVRHSVEHRIWTSGPPIFSRPRRLPAEKLMVAKKEFDTMLRLGIIRPSNSSWASPLHMVPKKQAGVWRPCGDYRRLNNVTRPDRYPIPHLNDFAAQLHDQRVFSKIDLIRAYHQIPVHRRDVPKTAVTTPFGLYEYVRMPFGLRNAAQTFQRFMDQVTRGLNFCFVYLDDILVASKTMAEHDAHLAELFQRFVRFGVKINPDKCIFHAADLEFLGYHLSTQGIRPLDEKVATIRNFPRPSTMNELRRFLGCVNFYRRFIPKAAALLAPLERLVSSRSRNAPVELTAQAIKAFDTVKQVLADAVLLSHPAPNAPLSLVVDASDNAAGAVVQQKVDGHWQPLSFFSRRFAPREHKYSAFGRELLAVYWAVRHFRHVLEGRQFAILTDHKPLVQAIQRGSGTHNPREVRQLDYITCFTSDVRHIRGDKNSVADALSRVAVNSISLILDSAQLLKLQEAQMGDEELQQLKRNPAVRMERIDVPHMNISVWCDTAHGRIRPYVPGSMRREIFDALHSLSHPSIRGTKRLVSQHYIWPLMNRNVADWTRTCCACQRSKVQRHTKAPPTIFEIPDRRFDHVHLDIVGPLPPSRGNSYLLTMVDRFTRWPEAVPIPNASAPVIARAFVSTWVARFGLPAAVTTDQGRQFQSSLWRELASTFGIKLARTTAYHPQANGLVERLHRQLKCALTAHAQSSRSWVDALPLVLLGIRCSVKEDLQHAPAELVYGSPLRLPGVYFGDTETRNVNEHSDELRAFFSSIRPVPTRRAPASKWFVPKNLETCTHVFLRRDANRPPLSPAYEGPYKVIDRTPKTVTILCQDRPKTVSIDRVKPAFVDAQQRTGRPHVTFNPHVEFIH</sequence>
<evidence type="ECO:0000256" key="11">
    <source>
        <dbReference type="ARBA" id="ARBA00022918"/>
    </source>
</evidence>
<feature type="domain" description="Reverse transcriptase" evidence="14">
    <location>
        <begin position="450"/>
        <end position="628"/>
    </location>
</feature>
<dbReference type="InterPro" id="IPR021109">
    <property type="entry name" value="Peptidase_aspartic_dom_sf"/>
</dbReference>
<dbReference type="Gene3D" id="2.40.70.10">
    <property type="entry name" value="Acid Proteases"/>
    <property type="match status" value="1"/>
</dbReference>
<dbReference type="Proteomes" id="UP000046395">
    <property type="component" value="Unassembled WGS sequence"/>
</dbReference>
<dbReference type="Pfam" id="PF17919">
    <property type="entry name" value="RT_RNaseH_2"/>
    <property type="match status" value="1"/>
</dbReference>
<evidence type="ECO:0000256" key="2">
    <source>
        <dbReference type="ARBA" id="ARBA00022670"/>
    </source>
</evidence>
<dbReference type="FunFam" id="3.10.10.10:FF:000007">
    <property type="entry name" value="Retrovirus-related Pol polyprotein from transposon 17.6-like Protein"/>
    <property type="match status" value="1"/>
</dbReference>
<evidence type="ECO:0000256" key="5">
    <source>
        <dbReference type="ARBA" id="ARBA00022722"/>
    </source>
</evidence>
<feature type="domain" description="Integrase catalytic" evidence="15">
    <location>
        <begin position="973"/>
        <end position="1133"/>
    </location>
</feature>
<dbReference type="InterPro" id="IPR055469">
    <property type="entry name" value="DUF7041"/>
</dbReference>
<dbReference type="AlphaFoldDB" id="A0A5S6QFM9"/>
<dbReference type="InterPro" id="IPR050951">
    <property type="entry name" value="Retrovirus_Pol_polyprotein"/>
</dbReference>
<keyword evidence="11" id="KW-0695">RNA-directed DNA polymerase</keyword>
<name>A0A5S6QFM9_TRIMR</name>
<evidence type="ECO:0000256" key="1">
    <source>
        <dbReference type="ARBA" id="ARBA00012493"/>
    </source>
</evidence>
<dbReference type="PROSITE" id="PS50994">
    <property type="entry name" value="INTEGRASE"/>
    <property type="match status" value="1"/>
</dbReference>
<dbReference type="InterPro" id="IPR012337">
    <property type="entry name" value="RNaseH-like_sf"/>
</dbReference>
<keyword evidence="16" id="KW-1185">Reference proteome</keyword>
<dbReference type="SUPFAM" id="SSF56672">
    <property type="entry name" value="DNA/RNA polymerases"/>
    <property type="match status" value="1"/>
</dbReference>
<dbReference type="GO" id="GO:0004519">
    <property type="term" value="F:endonuclease activity"/>
    <property type="evidence" value="ECO:0007669"/>
    <property type="project" value="UniProtKB-KW"/>
</dbReference>
<dbReference type="GO" id="GO:0004190">
    <property type="term" value="F:aspartic-type endopeptidase activity"/>
    <property type="evidence" value="ECO:0007669"/>
    <property type="project" value="InterPro"/>
</dbReference>
<keyword evidence="8" id="KW-0460">Magnesium</keyword>
<dbReference type="InterPro" id="IPR043128">
    <property type="entry name" value="Rev_trsase/Diguanyl_cyclase"/>
</dbReference>
<dbReference type="Gene3D" id="3.30.420.10">
    <property type="entry name" value="Ribonuclease H-like superfamily/Ribonuclease H"/>
    <property type="match status" value="1"/>
</dbReference>
<dbReference type="Pfam" id="PF23055">
    <property type="entry name" value="DUF7041"/>
    <property type="match status" value="1"/>
</dbReference>
<keyword evidence="12" id="KW-0511">Multifunctional enzyme</keyword>
<keyword evidence="7" id="KW-0378">Hydrolase</keyword>
<dbReference type="Gene3D" id="3.10.10.10">
    <property type="entry name" value="HIV Type 1 Reverse Transcriptase, subunit A, domain 1"/>
    <property type="match status" value="1"/>
</dbReference>
<evidence type="ECO:0000256" key="9">
    <source>
        <dbReference type="ARBA" id="ARBA00022884"/>
    </source>
</evidence>
<keyword evidence="2" id="KW-0645">Protease</keyword>
<dbReference type="PROSITE" id="PS00141">
    <property type="entry name" value="ASP_PROTEASE"/>
    <property type="match status" value="1"/>
</dbReference>
<evidence type="ECO:0000313" key="16">
    <source>
        <dbReference type="Proteomes" id="UP000046395"/>
    </source>
</evidence>
<evidence type="ECO:0000259" key="14">
    <source>
        <dbReference type="PROSITE" id="PS50878"/>
    </source>
</evidence>
<dbReference type="Pfam" id="PF00665">
    <property type="entry name" value="rve"/>
    <property type="match status" value="1"/>
</dbReference>
<evidence type="ECO:0000256" key="13">
    <source>
        <dbReference type="SAM" id="MobiDB-lite"/>
    </source>
</evidence>
<dbReference type="InterPro" id="IPR001969">
    <property type="entry name" value="Aspartic_peptidase_AS"/>
</dbReference>
<evidence type="ECO:0000256" key="10">
    <source>
        <dbReference type="ARBA" id="ARBA00022908"/>
    </source>
</evidence>
<dbReference type="STRING" id="70415.A0A5S6QFM9"/>
<keyword evidence="3" id="KW-0808">Transferase</keyword>
<dbReference type="GO" id="GO:0003964">
    <property type="term" value="F:RNA-directed DNA polymerase activity"/>
    <property type="evidence" value="ECO:0007669"/>
    <property type="project" value="UniProtKB-KW"/>
</dbReference>
<dbReference type="FunFam" id="3.30.70.270:FF:000020">
    <property type="entry name" value="Transposon Tf2-6 polyprotein-like Protein"/>
    <property type="match status" value="1"/>
</dbReference>
<dbReference type="WBParaSite" id="TMUE_2000006186.1">
    <property type="protein sequence ID" value="TMUE_2000006186.1"/>
    <property type="gene ID" value="WBGene00299503"/>
</dbReference>
<keyword evidence="5" id="KW-0540">Nuclease</keyword>
<reference evidence="17" key="1">
    <citation type="submission" date="2019-12" db="UniProtKB">
        <authorList>
            <consortium name="WormBaseParasite"/>
        </authorList>
    </citation>
    <scope>IDENTIFICATION</scope>
</reference>
<evidence type="ECO:0000259" key="15">
    <source>
        <dbReference type="PROSITE" id="PS50994"/>
    </source>
</evidence>
<organism evidence="16 17">
    <name type="scientific">Trichuris muris</name>
    <name type="common">Mouse whipworm</name>
    <dbReference type="NCBI Taxonomy" id="70415"/>
    <lineage>
        <taxon>Eukaryota</taxon>
        <taxon>Metazoa</taxon>
        <taxon>Ecdysozoa</taxon>
        <taxon>Nematoda</taxon>
        <taxon>Enoplea</taxon>
        <taxon>Dorylaimia</taxon>
        <taxon>Trichinellida</taxon>
        <taxon>Trichuridae</taxon>
        <taxon>Trichuris</taxon>
    </lineage>
</organism>
<evidence type="ECO:0000256" key="7">
    <source>
        <dbReference type="ARBA" id="ARBA00022801"/>
    </source>
</evidence>
<dbReference type="Pfam" id="PF00078">
    <property type="entry name" value="RVT_1"/>
    <property type="match status" value="1"/>
</dbReference>
<dbReference type="InterPro" id="IPR041577">
    <property type="entry name" value="RT_RNaseH_2"/>
</dbReference>
<dbReference type="InterPro" id="IPR041588">
    <property type="entry name" value="Integrase_H2C2"/>
</dbReference>
<protein>
    <recommendedName>
        <fullName evidence="1">RNA-directed DNA polymerase</fullName>
        <ecNumber evidence="1">2.7.7.49</ecNumber>
    </recommendedName>
</protein>
<dbReference type="PANTHER" id="PTHR37984">
    <property type="entry name" value="PROTEIN CBG26694"/>
    <property type="match status" value="1"/>
</dbReference>
<dbReference type="CDD" id="cd01647">
    <property type="entry name" value="RT_LTR"/>
    <property type="match status" value="1"/>
</dbReference>
<dbReference type="InterPro" id="IPR036397">
    <property type="entry name" value="RNaseH_sf"/>
</dbReference>
<dbReference type="GO" id="GO:0015074">
    <property type="term" value="P:DNA integration"/>
    <property type="evidence" value="ECO:0007669"/>
    <property type="project" value="UniProtKB-KW"/>
</dbReference>
<dbReference type="FunFam" id="3.10.20.370:FF:000001">
    <property type="entry name" value="Retrovirus-related Pol polyprotein from transposon 17.6-like protein"/>
    <property type="match status" value="1"/>
</dbReference>
<accession>A0A5S6QFM9</accession>
<dbReference type="Pfam" id="PF17921">
    <property type="entry name" value="Integrase_H2C2"/>
    <property type="match status" value="1"/>
</dbReference>
<dbReference type="InterPro" id="IPR001584">
    <property type="entry name" value="Integrase_cat-core"/>
</dbReference>
<dbReference type="InterPro" id="IPR000477">
    <property type="entry name" value="RT_dom"/>
</dbReference>
<dbReference type="SUPFAM" id="SSF53098">
    <property type="entry name" value="Ribonuclease H-like"/>
    <property type="match status" value="1"/>
</dbReference>
<evidence type="ECO:0000256" key="12">
    <source>
        <dbReference type="ARBA" id="ARBA00023268"/>
    </source>
</evidence>